<comment type="cofactor">
    <cofactor evidence="1">
        <name>FAD</name>
        <dbReference type="ChEBI" id="CHEBI:57692"/>
    </cofactor>
</comment>
<dbReference type="PANTHER" id="PTHR43004">
    <property type="entry name" value="TRK SYSTEM POTASSIUM UPTAKE PROTEIN"/>
    <property type="match status" value="1"/>
</dbReference>
<dbReference type="SUPFAM" id="SSF51905">
    <property type="entry name" value="FAD/NAD(P)-binding domain"/>
    <property type="match status" value="1"/>
</dbReference>
<dbReference type="Proteomes" id="UP001271723">
    <property type="component" value="Unassembled WGS sequence"/>
</dbReference>
<keyword evidence="5" id="KW-0560">Oxidoreductase</keyword>
<comment type="caution">
    <text evidence="5">The sequence shown here is derived from an EMBL/GenBank/DDBJ whole genome shotgun (WGS) entry which is preliminary data.</text>
</comment>
<protein>
    <submittedName>
        <fullName evidence="5">FAD-dependent monooxygenase</fullName>
    </submittedName>
</protein>
<accession>A0ABU4LH20</accession>
<reference evidence="5 6" key="1">
    <citation type="journal article" date="2023" name="Microb. Genom.">
        <title>Mesoterricola silvestris gen. nov., sp. nov., Mesoterricola sediminis sp. nov., Geothrix oryzae sp. nov., Geothrix edaphica sp. nov., Geothrix rubra sp. nov., and Geothrix limicola sp. nov., six novel members of Acidobacteriota isolated from soils.</title>
        <authorList>
            <person name="Weisberg A.J."/>
            <person name="Pearce E."/>
            <person name="Kramer C.G."/>
            <person name="Chang J.H."/>
            <person name="Clarke C.R."/>
        </authorList>
    </citation>
    <scope>NUCLEOTIDE SEQUENCE [LARGE SCALE GENOMIC DNA]</scope>
    <source>
        <strain evidence="5 6">NRRL_B-2795</strain>
    </source>
</reference>
<proteinExistence type="predicted"/>
<dbReference type="PRINTS" id="PR00420">
    <property type="entry name" value="RNGMNOXGNASE"/>
</dbReference>
<keyword evidence="3" id="KW-0274">FAD</keyword>
<evidence type="ECO:0000256" key="3">
    <source>
        <dbReference type="ARBA" id="ARBA00022827"/>
    </source>
</evidence>
<feature type="domain" description="FAD-binding" evidence="4">
    <location>
        <begin position="2"/>
        <end position="332"/>
    </location>
</feature>
<dbReference type="PANTHER" id="PTHR43004:SF19">
    <property type="entry name" value="BINDING MONOOXYGENASE, PUTATIVE (JCVI)-RELATED"/>
    <property type="match status" value="1"/>
</dbReference>
<keyword evidence="5" id="KW-0503">Monooxygenase</keyword>
<organism evidence="5 6">
    <name type="scientific">Streptomyces griseiscabiei</name>
    <dbReference type="NCBI Taxonomy" id="2993540"/>
    <lineage>
        <taxon>Bacteria</taxon>
        <taxon>Bacillati</taxon>
        <taxon>Actinomycetota</taxon>
        <taxon>Actinomycetes</taxon>
        <taxon>Kitasatosporales</taxon>
        <taxon>Streptomycetaceae</taxon>
        <taxon>Streptomyces</taxon>
    </lineage>
</organism>
<dbReference type="Gene3D" id="3.30.70.2450">
    <property type="match status" value="1"/>
</dbReference>
<dbReference type="GO" id="GO:0004497">
    <property type="term" value="F:monooxygenase activity"/>
    <property type="evidence" value="ECO:0007669"/>
    <property type="project" value="UniProtKB-KW"/>
</dbReference>
<gene>
    <name evidence="5" type="ORF">PV517_41310</name>
</gene>
<name>A0ABU4LH20_9ACTN</name>
<evidence type="ECO:0000256" key="2">
    <source>
        <dbReference type="ARBA" id="ARBA00022630"/>
    </source>
</evidence>
<dbReference type="InterPro" id="IPR050641">
    <property type="entry name" value="RIFMO-like"/>
</dbReference>
<dbReference type="Pfam" id="PF01494">
    <property type="entry name" value="FAD_binding_3"/>
    <property type="match status" value="1"/>
</dbReference>
<evidence type="ECO:0000313" key="5">
    <source>
        <dbReference type="EMBL" id="MDX2915097.1"/>
    </source>
</evidence>
<dbReference type="Gene3D" id="3.50.50.60">
    <property type="entry name" value="FAD/NAD(P)-binding domain"/>
    <property type="match status" value="1"/>
</dbReference>
<dbReference type="Pfam" id="PF21274">
    <property type="entry name" value="Rng_hyd_C"/>
    <property type="match status" value="1"/>
</dbReference>
<keyword evidence="2" id="KW-0285">Flavoprotein</keyword>
<evidence type="ECO:0000256" key="1">
    <source>
        <dbReference type="ARBA" id="ARBA00001974"/>
    </source>
</evidence>
<keyword evidence="6" id="KW-1185">Reference proteome</keyword>
<evidence type="ECO:0000259" key="4">
    <source>
        <dbReference type="Pfam" id="PF01494"/>
    </source>
</evidence>
<dbReference type="Gene3D" id="3.40.30.120">
    <property type="match status" value="1"/>
</dbReference>
<evidence type="ECO:0000313" key="6">
    <source>
        <dbReference type="Proteomes" id="UP001271723"/>
    </source>
</evidence>
<dbReference type="RefSeq" id="WP_267299967.1">
    <property type="nucleotide sequence ID" value="NZ_JAGJBZ010000004.1"/>
</dbReference>
<dbReference type="EMBL" id="JARAVY010000026">
    <property type="protein sequence ID" value="MDX2915097.1"/>
    <property type="molecule type" value="Genomic_DNA"/>
</dbReference>
<dbReference type="InterPro" id="IPR002938">
    <property type="entry name" value="FAD-bd"/>
</dbReference>
<sequence length="496" mass="52425">MDTSVIVVGAGPAGLMLAGELRLAGADVVLVDRLDGLTGESRGMGFTARTMEMFRQRGLLHHFGDVITPIAGHFGSLPLDFTPENGAHAGVSGIPQRFTEQVLHDWVTSLGVTVAYGRELTALTDDGDAVEAEITGPHGTERVRAAYLVGCDGGRSTVRRLGGFGFPGHDATVELLLADISGPAVAPRFTGERSTAGIVLAAPLGPDVTRIVIRLHGTRPRQRTGPVEFAEVATAWEKLTGEDIGDATPHWVSSFTDAARLVDTYRRGRVLLAGDAAHIHLPAGGQGMNVSLQDSFNLGWKLGSVVTGRAPASLLDTYHEERHPVGRTLITNTLAQGTLFFGGSETQPLRDVVGRLIGFDEPNRFLIGQASGLDIRYDVGTGTHPALGLCVPALDVVTAQAPTSATPVHELLGPARGVLLDLADDPGPRALAAPWDDRVDVVTGTLQNLPPAHPFAGTDAVLLRPDGHVVWTSPGTDDGLETALNRWFGTPHRRRG</sequence>
<dbReference type="InterPro" id="IPR036188">
    <property type="entry name" value="FAD/NAD-bd_sf"/>
</dbReference>